<dbReference type="Proteomes" id="UP000503297">
    <property type="component" value="Chromosome"/>
</dbReference>
<dbReference type="KEGG" id="bwa:HLV38_06120"/>
<protein>
    <submittedName>
        <fullName evidence="4">DUF11 domain-containing protein</fullName>
    </submittedName>
</protein>
<dbReference type="PANTHER" id="PTHR34819:SF5">
    <property type="entry name" value="CONSERVED REPEAT DOMAIN PROTEIN"/>
    <property type="match status" value="1"/>
</dbReference>
<feature type="region of interest" description="Disordered" evidence="1">
    <location>
        <begin position="829"/>
        <end position="869"/>
    </location>
</feature>
<keyword evidence="2" id="KW-0812">Transmembrane</keyword>
<dbReference type="EMBL" id="CP053716">
    <property type="protein sequence ID" value="QKF07729.1"/>
    <property type="molecule type" value="Genomic_DNA"/>
</dbReference>
<proteinExistence type="predicted"/>
<sequence length="914" mass="98192">MITIAHSRSTITKAPRGPSGSRTLRLLMTLLVGLAMAALTAPAIAGADPIFETVDLEASQQANPLVISTGLQDDPGSLTNAGPVTQPARLISSAPPASRITEVHELWANGQIDFEGTTAEALRQKLHPYFGCDDYITQGRTFEFEDGAWEQGDPVEARFEYPCVGSYEGEAVGAVLSVKGRFSPIWPNLSYPVVQLPNLLYAGGYLFNMVDTSFTMEFFYCSDHSPVALQGAYLTYCSQNWIDTGVEDAYPNLQPGELYSESILLPVDRTERIGLSPDSNIRHRVIEVDGTSYVHCYPITNDFDDHLGKERYTLNATTFFQPDRFTFRTPFTGWFSFASASIGFPAPPAPQKRADCASAPPGHPITWSIDQRAGSLGSTVLSRYRSFTFADTLPAELSFKEARMLQVTSDGTTDITDEAGQLTWDESTRTLSYSFSGDWLDQSMPLHGETYRLEVGTVLTTEATTAEHVRNEARVMVNHHEGTADAQVEVERPEPPAPPAPEPPAIPTADPPAHPETPIIPPTQGGLVTAYKSSEPLSGTPVVAGDLIRYQLTVRNTGAHLSGRTLVRDAVPAGTQLVADSIEGNGAFVSGEDGEPGYVEWAVGPLPPGVVAQLSFSVRVSEQPIGSLPVVNTARFEERPESFEPGDPRNPQPALTTNTTVHPTAPDTSVPANVTVVKGAQPAPGRPVSPGEIVHYTLLVTNNDAQGRPAARSIRVRDRLPDGCTLAKSQPKSNYPAAYDAEARTVCWTIDELSAQESAELSFDVVAPQPAAAPAPEVSAAPAGTDSDPADPGRGRQQAVLDNQAQFQVEWAPDSPELQNSTNIVRHPLAQPAPLNPEPARQPDLAPPPDSTVSAQNADSDHPQPYARTGNPLLDWWPMAAGLSAVGVGCAVAGGALLRHREAQRAQLPTIPRR</sequence>
<keyword evidence="5" id="KW-1185">Reference proteome</keyword>
<organism evidence="4 5">
    <name type="scientific">Berryella wangjianweii</name>
    <dbReference type="NCBI Taxonomy" id="2734634"/>
    <lineage>
        <taxon>Bacteria</taxon>
        <taxon>Bacillati</taxon>
        <taxon>Actinomycetota</taxon>
        <taxon>Coriobacteriia</taxon>
        <taxon>Eggerthellales</taxon>
        <taxon>Eggerthellaceae</taxon>
        <taxon>Berryella</taxon>
    </lineage>
</organism>
<dbReference type="Pfam" id="PF01345">
    <property type="entry name" value="DUF11"/>
    <property type="match status" value="2"/>
</dbReference>
<dbReference type="InterPro" id="IPR047589">
    <property type="entry name" value="DUF11_rpt"/>
</dbReference>
<evidence type="ECO:0000256" key="1">
    <source>
        <dbReference type="SAM" id="MobiDB-lite"/>
    </source>
</evidence>
<dbReference type="InterPro" id="IPR026466">
    <property type="entry name" value="Fim_isopep_form_D2_dom"/>
</dbReference>
<evidence type="ECO:0000259" key="3">
    <source>
        <dbReference type="Pfam" id="PF01345"/>
    </source>
</evidence>
<evidence type="ECO:0000313" key="5">
    <source>
        <dbReference type="Proteomes" id="UP000503297"/>
    </source>
</evidence>
<keyword evidence="2" id="KW-0472">Membrane</keyword>
<feature type="compositionally biased region" description="Pro residues" evidence="1">
    <location>
        <begin position="495"/>
        <end position="521"/>
    </location>
</feature>
<feature type="transmembrane region" description="Helical" evidence="2">
    <location>
        <begin position="876"/>
        <end position="898"/>
    </location>
</feature>
<feature type="compositionally biased region" description="Low complexity" evidence="1">
    <location>
        <begin position="770"/>
        <end position="783"/>
    </location>
</feature>
<dbReference type="NCBIfam" id="TIGR04226">
    <property type="entry name" value="RrgB_K2N_iso_D2"/>
    <property type="match status" value="1"/>
</dbReference>
<dbReference type="Gene3D" id="2.60.40.740">
    <property type="match status" value="1"/>
</dbReference>
<keyword evidence="2" id="KW-1133">Transmembrane helix</keyword>
<dbReference type="InterPro" id="IPR051172">
    <property type="entry name" value="Chlamydia_OmcB"/>
</dbReference>
<feature type="compositionally biased region" description="Polar residues" evidence="1">
    <location>
        <begin position="653"/>
        <end position="670"/>
    </location>
</feature>
<gene>
    <name evidence="4" type="ORF">HLV38_06120</name>
</gene>
<accession>A0A6M8J8L5</accession>
<feature type="region of interest" description="Disordered" evidence="1">
    <location>
        <begin position="484"/>
        <end position="526"/>
    </location>
</feature>
<name>A0A6M8J8L5_9ACTN</name>
<feature type="region of interest" description="Disordered" evidence="1">
    <location>
        <begin position="770"/>
        <end position="796"/>
    </location>
</feature>
<feature type="domain" description="DUF11" evidence="3">
    <location>
        <begin position="687"/>
        <end position="769"/>
    </location>
</feature>
<dbReference type="PANTHER" id="PTHR34819">
    <property type="entry name" value="LARGE CYSTEINE-RICH PERIPLASMIC PROTEIN OMCB"/>
    <property type="match status" value="1"/>
</dbReference>
<feature type="domain" description="DUF11" evidence="3">
    <location>
        <begin position="540"/>
        <end position="638"/>
    </location>
</feature>
<evidence type="ECO:0000313" key="4">
    <source>
        <dbReference type="EMBL" id="QKF07729.1"/>
    </source>
</evidence>
<evidence type="ECO:0000256" key="2">
    <source>
        <dbReference type="SAM" id="Phobius"/>
    </source>
</evidence>
<feature type="compositionally biased region" description="Basic and acidic residues" evidence="1">
    <location>
        <begin position="484"/>
        <end position="494"/>
    </location>
</feature>
<reference evidence="5" key="1">
    <citation type="submission" date="2020-05" db="EMBL/GenBank/DDBJ databases">
        <title>Novel species in genus Nocardioides.</title>
        <authorList>
            <person name="Zhang G."/>
        </authorList>
    </citation>
    <scope>NUCLEOTIDE SEQUENCE [LARGE SCALE GENOMIC DNA]</scope>
    <source>
        <strain evidence="5">zg-1050</strain>
    </source>
</reference>
<dbReference type="NCBIfam" id="TIGR01451">
    <property type="entry name" value="B_ant_repeat"/>
    <property type="match status" value="2"/>
</dbReference>
<dbReference type="AlphaFoldDB" id="A0A6M8J8L5"/>
<dbReference type="InterPro" id="IPR001434">
    <property type="entry name" value="OmcB-like_DUF11"/>
</dbReference>
<feature type="region of interest" description="Disordered" evidence="1">
    <location>
        <begin position="638"/>
        <end position="670"/>
    </location>
</feature>
<dbReference type="RefSeq" id="WP_173165122.1">
    <property type="nucleotide sequence ID" value="NZ_CP053716.1"/>
</dbReference>